<dbReference type="FunFam" id="3.40.50.300:FF:000766">
    <property type="entry name" value="Recombination factor protein RarA"/>
    <property type="match status" value="1"/>
</dbReference>
<dbReference type="Pfam" id="PF12002">
    <property type="entry name" value="MgsA_C"/>
    <property type="match status" value="1"/>
</dbReference>
<dbReference type="GO" id="GO:0008047">
    <property type="term" value="F:enzyme activator activity"/>
    <property type="evidence" value="ECO:0007669"/>
    <property type="project" value="TreeGrafter"/>
</dbReference>
<dbReference type="Gene3D" id="1.10.8.60">
    <property type="match status" value="1"/>
</dbReference>
<dbReference type="Gene3D" id="1.10.3710.10">
    <property type="entry name" value="DNA polymerase III clamp loader subunits, C-terminal domain"/>
    <property type="match status" value="1"/>
</dbReference>
<dbReference type="GO" id="GO:0003677">
    <property type="term" value="F:DNA binding"/>
    <property type="evidence" value="ECO:0007669"/>
    <property type="project" value="InterPro"/>
</dbReference>
<organism evidence="6 7">
    <name type="scientific">Lactiplantibacillus fabifermentans DSM 21115</name>
    <dbReference type="NCBI Taxonomy" id="1413187"/>
    <lineage>
        <taxon>Bacteria</taxon>
        <taxon>Bacillati</taxon>
        <taxon>Bacillota</taxon>
        <taxon>Bacilli</taxon>
        <taxon>Lactobacillales</taxon>
        <taxon>Lactobacillaceae</taxon>
        <taxon>Lactiplantibacillus</taxon>
    </lineage>
</organism>
<dbReference type="GO" id="GO:0000731">
    <property type="term" value="P:DNA synthesis involved in DNA repair"/>
    <property type="evidence" value="ECO:0007669"/>
    <property type="project" value="TreeGrafter"/>
</dbReference>
<evidence type="ECO:0000256" key="2">
    <source>
        <dbReference type="ARBA" id="ARBA00020776"/>
    </source>
</evidence>
<dbReference type="CDD" id="cd00009">
    <property type="entry name" value="AAA"/>
    <property type="match status" value="1"/>
</dbReference>
<dbReference type="FunFam" id="1.20.272.10:FF:000001">
    <property type="entry name" value="Putative AAA family ATPase"/>
    <property type="match status" value="1"/>
</dbReference>
<keyword evidence="7" id="KW-1185">Reference proteome</keyword>
<dbReference type="GO" id="GO:0005524">
    <property type="term" value="F:ATP binding"/>
    <property type="evidence" value="ECO:0007669"/>
    <property type="project" value="UniProtKB-KW"/>
</dbReference>
<evidence type="ECO:0000256" key="3">
    <source>
        <dbReference type="ARBA" id="ARBA00022741"/>
    </source>
</evidence>
<dbReference type="Pfam" id="PF00004">
    <property type="entry name" value="AAA"/>
    <property type="match status" value="1"/>
</dbReference>
<evidence type="ECO:0000313" key="6">
    <source>
        <dbReference type="EMBL" id="KRO22284.1"/>
    </source>
</evidence>
<dbReference type="GO" id="GO:0006261">
    <property type="term" value="P:DNA-templated DNA replication"/>
    <property type="evidence" value="ECO:0007669"/>
    <property type="project" value="TreeGrafter"/>
</dbReference>
<dbReference type="GO" id="GO:0017116">
    <property type="term" value="F:single-stranded DNA helicase activity"/>
    <property type="evidence" value="ECO:0007669"/>
    <property type="project" value="TreeGrafter"/>
</dbReference>
<dbReference type="CDD" id="cd18139">
    <property type="entry name" value="HLD_clamp_RarA"/>
    <property type="match status" value="1"/>
</dbReference>
<dbReference type="SUPFAM" id="SSF48019">
    <property type="entry name" value="post-AAA+ oligomerization domain-like"/>
    <property type="match status" value="1"/>
</dbReference>
<dbReference type="InterPro" id="IPR032423">
    <property type="entry name" value="AAA_assoc_2"/>
</dbReference>
<keyword evidence="4" id="KW-0067">ATP-binding</keyword>
<dbReference type="SUPFAM" id="SSF52540">
    <property type="entry name" value="P-loop containing nucleoside triphosphate hydrolases"/>
    <property type="match status" value="1"/>
</dbReference>
<dbReference type="FunFam" id="1.10.3710.10:FF:000003">
    <property type="entry name" value="ATPase, AAA family protein"/>
    <property type="match status" value="1"/>
</dbReference>
<dbReference type="Proteomes" id="UP000050920">
    <property type="component" value="Unassembled WGS sequence"/>
</dbReference>
<dbReference type="EMBL" id="AYGX02000177">
    <property type="protein sequence ID" value="KRO22284.1"/>
    <property type="molecule type" value="Genomic_DNA"/>
</dbReference>
<evidence type="ECO:0000259" key="5">
    <source>
        <dbReference type="SMART" id="SM00382"/>
    </source>
</evidence>
<evidence type="ECO:0000256" key="1">
    <source>
        <dbReference type="ARBA" id="ARBA00008959"/>
    </source>
</evidence>
<dbReference type="InterPro" id="IPR003593">
    <property type="entry name" value="AAA+_ATPase"/>
</dbReference>
<dbReference type="Gene3D" id="3.40.50.300">
    <property type="entry name" value="P-loop containing nucleotide triphosphate hydrolases"/>
    <property type="match status" value="1"/>
</dbReference>
<protein>
    <recommendedName>
        <fullName evidence="2">Replication-associated recombination protein A</fullName>
    </recommendedName>
</protein>
<dbReference type="Pfam" id="PF16193">
    <property type="entry name" value="AAA_assoc_2"/>
    <property type="match status" value="1"/>
</dbReference>
<sequence>MQLVLQAEEDIFMQQPLAFRMRPQTIEEVVGQDHLVGTGKIIARMVKAKRLSSMILYGPPGTGKTSIASAIAGSTKYAFRMLNAATDSKKQLQIVAEEAKMSGTVILLLDEIHRLDKTKQDFLLPHLESGRIILIGATTENPYISINPAIRSRTQIFQVFPLQPADIEIAVKRALSDETRGLGKYHVDLEPAALHHLCTATNGDLRSALNGLELAVLSTVTPDDDHVTITQAIIEECLQKKALSADKDGDAHYDVISAFQKSIRGSDANAALHYMARLVEAGDLKSIMRRLLVIAYEDVGLANPPACTHAVAAVQAADQLGLPEARIPLANAVIELALSPKSNSAMTAVDGALEKVRAGHFGDIPADLKDAHYAGAAKLGHGVGYDYPHSHPGDWVAQQYLPDPIKGAEYYQPKTNGRFETALGEQYKKLLKANSRNR</sequence>
<reference evidence="6 7" key="1">
    <citation type="journal article" date="2015" name="Genome Announc.">
        <title>Expanding the biotechnology potential of lactobacilli through comparative genomics of 213 strains and associated genera.</title>
        <authorList>
            <person name="Sun Z."/>
            <person name="Harris H.M."/>
            <person name="McCann A."/>
            <person name="Guo C."/>
            <person name="Argimon S."/>
            <person name="Zhang W."/>
            <person name="Yang X."/>
            <person name="Jeffery I.B."/>
            <person name="Cooney J.C."/>
            <person name="Kagawa T.F."/>
            <person name="Liu W."/>
            <person name="Song Y."/>
            <person name="Salvetti E."/>
            <person name="Wrobel A."/>
            <person name="Rasinkangas P."/>
            <person name="Parkhill J."/>
            <person name="Rea M.C."/>
            <person name="O'Sullivan O."/>
            <person name="Ritari J."/>
            <person name="Douillard F.P."/>
            <person name="Paul Ross R."/>
            <person name="Yang R."/>
            <person name="Briner A.E."/>
            <person name="Felis G.E."/>
            <person name="de Vos W.M."/>
            <person name="Barrangou R."/>
            <person name="Klaenhammer T.R."/>
            <person name="Caufield P.W."/>
            <person name="Cui Y."/>
            <person name="Zhang H."/>
            <person name="O'Toole P.W."/>
        </authorList>
    </citation>
    <scope>NUCLEOTIDE SEQUENCE [LARGE SCALE GENOMIC DNA]</scope>
    <source>
        <strain evidence="6 7">DSM 21115</strain>
    </source>
</reference>
<evidence type="ECO:0000313" key="7">
    <source>
        <dbReference type="Proteomes" id="UP000050920"/>
    </source>
</evidence>
<gene>
    <name evidence="6" type="ORF">DY78_GL002121</name>
</gene>
<dbReference type="InterPro" id="IPR008921">
    <property type="entry name" value="DNA_pol3_clamp-load_cplx_C"/>
</dbReference>
<keyword evidence="3" id="KW-0547">Nucleotide-binding</keyword>
<dbReference type="GO" id="GO:0016887">
    <property type="term" value="F:ATP hydrolysis activity"/>
    <property type="evidence" value="ECO:0007669"/>
    <property type="project" value="InterPro"/>
</dbReference>
<comment type="caution">
    <text evidence="6">The sequence shown here is derived from an EMBL/GenBank/DDBJ whole genome shotgun (WGS) entry which is preliminary data.</text>
</comment>
<dbReference type="AlphaFoldDB" id="A0A0R2NAH5"/>
<dbReference type="SMART" id="SM00382">
    <property type="entry name" value="AAA"/>
    <property type="match status" value="1"/>
</dbReference>
<dbReference type="InterPro" id="IPR051314">
    <property type="entry name" value="AAA_ATPase_RarA/MGS1/WRNIP1"/>
</dbReference>
<dbReference type="PANTHER" id="PTHR13779:SF7">
    <property type="entry name" value="ATPASE WRNIP1"/>
    <property type="match status" value="1"/>
</dbReference>
<dbReference type="FunFam" id="1.10.8.60:FF:000029">
    <property type="entry name" value="Replication-associated recombination protein A"/>
    <property type="match status" value="1"/>
</dbReference>
<dbReference type="InterPro" id="IPR003959">
    <property type="entry name" value="ATPase_AAA_core"/>
</dbReference>
<feature type="domain" description="AAA+ ATPase" evidence="5">
    <location>
        <begin position="50"/>
        <end position="162"/>
    </location>
</feature>
<dbReference type="PANTHER" id="PTHR13779">
    <property type="entry name" value="WERNER HELICASE-INTERACTING PROTEIN 1 FAMILY MEMBER"/>
    <property type="match status" value="1"/>
</dbReference>
<proteinExistence type="inferred from homology"/>
<evidence type="ECO:0000256" key="4">
    <source>
        <dbReference type="ARBA" id="ARBA00022840"/>
    </source>
</evidence>
<dbReference type="Gene3D" id="1.20.272.10">
    <property type="match status" value="1"/>
</dbReference>
<comment type="similarity">
    <text evidence="1">Belongs to the AAA ATPase family. RarA/MGS1/WRNIP1 subfamily.</text>
</comment>
<dbReference type="InterPro" id="IPR021886">
    <property type="entry name" value="MgsA_C"/>
</dbReference>
<accession>A0A0R2NAH5</accession>
<name>A0A0R2NAH5_9LACO</name>
<dbReference type="InterPro" id="IPR027417">
    <property type="entry name" value="P-loop_NTPase"/>
</dbReference>